<evidence type="ECO:0000256" key="1">
    <source>
        <dbReference type="SAM" id="MobiDB-lite"/>
    </source>
</evidence>
<name>A0A0H5R5C3_9EUKA</name>
<protein>
    <submittedName>
        <fullName evidence="2">Uncharacterized protein</fullName>
    </submittedName>
</protein>
<dbReference type="AlphaFoldDB" id="A0A0H5R5C3"/>
<dbReference type="EMBL" id="HACM01008891">
    <property type="protein sequence ID" value="CRZ09333.1"/>
    <property type="molecule type" value="Transcribed_RNA"/>
</dbReference>
<feature type="region of interest" description="Disordered" evidence="1">
    <location>
        <begin position="64"/>
        <end position="115"/>
    </location>
</feature>
<organism evidence="2">
    <name type="scientific">Spongospora subterranea</name>
    <dbReference type="NCBI Taxonomy" id="70186"/>
    <lineage>
        <taxon>Eukaryota</taxon>
        <taxon>Sar</taxon>
        <taxon>Rhizaria</taxon>
        <taxon>Endomyxa</taxon>
        <taxon>Phytomyxea</taxon>
        <taxon>Plasmodiophorida</taxon>
        <taxon>Plasmodiophoridae</taxon>
        <taxon>Spongospora</taxon>
    </lineage>
</organism>
<accession>A0A0H5R5C3</accession>
<evidence type="ECO:0000313" key="2">
    <source>
        <dbReference type="EMBL" id="CRZ09333.1"/>
    </source>
</evidence>
<reference evidence="2" key="1">
    <citation type="submission" date="2015-04" db="EMBL/GenBank/DDBJ databases">
        <title>The genome sequence of the plant pathogenic Rhizarian Plasmodiophora brassicae reveals insights in its biotrophic life cycle and the origin of chitin synthesis.</title>
        <authorList>
            <person name="Schwelm A."/>
            <person name="Fogelqvist J."/>
            <person name="Knaust A."/>
            <person name="Julke S."/>
            <person name="Lilja T."/>
            <person name="Dhandapani V."/>
            <person name="Bonilla-Rosso G."/>
            <person name="Karlsson M."/>
            <person name="Shevchenko A."/>
            <person name="Choi S.R."/>
            <person name="Kim H.G."/>
            <person name="Park J.Y."/>
            <person name="Lim Y.P."/>
            <person name="Ludwig-Muller J."/>
            <person name="Dixelius C."/>
        </authorList>
    </citation>
    <scope>NUCLEOTIDE SEQUENCE</scope>
    <source>
        <tissue evidence="2">Potato root galls</tissue>
    </source>
</reference>
<sequence>MTNVEEVQEKIRAIEDKIKAMEDNSFRWPPFIYDRSQKFHYLLAHTQQLTALYAMLSPSPAPTQINGQISSISPSPEHPAHSSEFQAEAPTPPKRGGDFEPPSRAKLRSKPAPSPMEKLQILMAIRDEIMQKPVEAQITEKCRNFVVTCLNPLLNCLQYHFNNDQVAFLAKYPDLKHSSFGSKFCKGEQNKSCIIHE</sequence>
<proteinExistence type="predicted"/>